<dbReference type="Proteomes" id="UP001623592">
    <property type="component" value="Unassembled WGS sequence"/>
</dbReference>
<dbReference type="Gene3D" id="2.40.260.10">
    <property type="entry name" value="Sortase"/>
    <property type="match status" value="1"/>
</dbReference>
<comment type="caution">
    <text evidence="3">The sequence shown here is derived from an EMBL/GenBank/DDBJ whole genome shotgun (WGS) entry which is preliminary data.</text>
</comment>
<evidence type="ECO:0000256" key="1">
    <source>
        <dbReference type="ARBA" id="ARBA00022801"/>
    </source>
</evidence>
<keyword evidence="2" id="KW-1133">Transmembrane helix</keyword>
<gene>
    <name evidence="3" type="ORF">ACJDT4_16305</name>
</gene>
<name>A0ABW8THN3_9CLOT</name>
<keyword evidence="2" id="KW-0472">Membrane</keyword>
<dbReference type="InterPro" id="IPR005754">
    <property type="entry name" value="Sortase"/>
</dbReference>
<protein>
    <submittedName>
        <fullName evidence="3">Class D sortase</fullName>
    </submittedName>
</protein>
<reference evidence="3 4" key="1">
    <citation type="submission" date="2024-11" db="EMBL/GenBank/DDBJ databases">
        <authorList>
            <person name="Heng Y.C."/>
            <person name="Lim A.C.H."/>
            <person name="Lee J.K.Y."/>
            <person name="Kittelmann S."/>
        </authorList>
    </citation>
    <scope>NUCLEOTIDE SEQUENCE [LARGE SCALE GENOMIC DNA]</scope>
    <source>
        <strain evidence="3 4">WILCCON 0114</strain>
    </source>
</reference>
<dbReference type="EMBL" id="JBJIAA010000014">
    <property type="protein sequence ID" value="MFL0251983.1"/>
    <property type="molecule type" value="Genomic_DNA"/>
</dbReference>
<dbReference type="RefSeq" id="WP_406788634.1">
    <property type="nucleotide sequence ID" value="NZ_JBJIAA010000014.1"/>
</dbReference>
<organism evidence="3 4">
    <name type="scientific">Clostridium neuense</name>
    <dbReference type="NCBI Taxonomy" id="1728934"/>
    <lineage>
        <taxon>Bacteria</taxon>
        <taxon>Bacillati</taxon>
        <taxon>Bacillota</taxon>
        <taxon>Clostridia</taxon>
        <taxon>Eubacteriales</taxon>
        <taxon>Clostridiaceae</taxon>
        <taxon>Clostridium</taxon>
    </lineage>
</organism>
<sequence>MVKKFKIVGIALITLGIILILGAISIKFFVSHKQHDMLVRYEDKIKNYREHRSNSNLKNSTSNDDIEGVGILIIPKINLKVVIGEGADLKTLKYAVGHFKDTALPGQKGNFCVAGHRSYVFGEYFNRLNEINIGDEITVKTVKGDFKYKVYKTEVVLPSQVQVLNPSSDATMTLITCTPIRVATHRLIVKARLEN</sequence>
<accession>A0ABW8THN3</accession>
<dbReference type="Pfam" id="PF04203">
    <property type="entry name" value="Sortase"/>
    <property type="match status" value="1"/>
</dbReference>
<evidence type="ECO:0000313" key="4">
    <source>
        <dbReference type="Proteomes" id="UP001623592"/>
    </source>
</evidence>
<dbReference type="CDD" id="cd06166">
    <property type="entry name" value="Sortase_D_2"/>
    <property type="match status" value="1"/>
</dbReference>
<dbReference type="InterPro" id="IPR023365">
    <property type="entry name" value="Sortase_dom-sf"/>
</dbReference>
<keyword evidence="2" id="KW-0812">Transmembrane</keyword>
<dbReference type="SUPFAM" id="SSF63817">
    <property type="entry name" value="Sortase"/>
    <property type="match status" value="1"/>
</dbReference>
<evidence type="ECO:0000256" key="2">
    <source>
        <dbReference type="SAM" id="Phobius"/>
    </source>
</evidence>
<dbReference type="InterPro" id="IPR042000">
    <property type="entry name" value="Sortase_D_2"/>
</dbReference>
<evidence type="ECO:0000313" key="3">
    <source>
        <dbReference type="EMBL" id="MFL0251983.1"/>
    </source>
</evidence>
<keyword evidence="1" id="KW-0378">Hydrolase</keyword>
<feature type="transmembrane region" description="Helical" evidence="2">
    <location>
        <begin position="7"/>
        <end position="30"/>
    </location>
</feature>
<dbReference type="NCBIfam" id="TIGR01076">
    <property type="entry name" value="sortase_fam"/>
    <property type="match status" value="1"/>
</dbReference>
<keyword evidence="4" id="KW-1185">Reference proteome</keyword>
<proteinExistence type="predicted"/>